<evidence type="ECO:0000313" key="1">
    <source>
        <dbReference type="EMBL" id="KAH0546719.1"/>
    </source>
</evidence>
<reference evidence="1 2" key="1">
    <citation type="journal article" date="2021" name="J. Hered.">
        <title>A chromosome-level genome assembly of the parasitoid wasp, Cotesia glomerata (Hymenoptera: Braconidae).</title>
        <authorList>
            <person name="Pinto B.J."/>
            <person name="Weis J.J."/>
            <person name="Gamble T."/>
            <person name="Ode P.J."/>
            <person name="Paul R."/>
            <person name="Zaspel J.M."/>
        </authorList>
    </citation>
    <scope>NUCLEOTIDE SEQUENCE [LARGE SCALE GENOMIC DNA]</scope>
    <source>
        <strain evidence="1">CgM1</strain>
    </source>
</reference>
<dbReference type="AlphaFoldDB" id="A0AAV7I4X0"/>
<name>A0AAV7I4X0_COTGL</name>
<gene>
    <name evidence="1" type="ORF">KQX54_014172</name>
</gene>
<accession>A0AAV7I4X0</accession>
<dbReference type="EMBL" id="JAHXZJ010002237">
    <property type="protein sequence ID" value="KAH0546719.1"/>
    <property type="molecule type" value="Genomic_DNA"/>
</dbReference>
<dbReference type="Proteomes" id="UP000826195">
    <property type="component" value="Unassembled WGS sequence"/>
</dbReference>
<keyword evidence="2" id="KW-1185">Reference proteome</keyword>
<organism evidence="1 2">
    <name type="scientific">Cotesia glomerata</name>
    <name type="common">Lepidopteran parasitic wasp</name>
    <name type="synonym">Apanteles glomeratus</name>
    <dbReference type="NCBI Taxonomy" id="32391"/>
    <lineage>
        <taxon>Eukaryota</taxon>
        <taxon>Metazoa</taxon>
        <taxon>Ecdysozoa</taxon>
        <taxon>Arthropoda</taxon>
        <taxon>Hexapoda</taxon>
        <taxon>Insecta</taxon>
        <taxon>Pterygota</taxon>
        <taxon>Neoptera</taxon>
        <taxon>Endopterygota</taxon>
        <taxon>Hymenoptera</taxon>
        <taxon>Apocrita</taxon>
        <taxon>Ichneumonoidea</taxon>
        <taxon>Braconidae</taxon>
        <taxon>Microgastrinae</taxon>
        <taxon>Cotesia</taxon>
    </lineage>
</organism>
<proteinExistence type="predicted"/>
<protein>
    <recommendedName>
        <fullName evidence="3">Venom protein</fullName>
    </recommendedName>
</protein>
<evidence type="ECO:0000313" key="2">
    <source>
        <dbReference type="Proteomes" id="UP000826195"/>
    </source>
</evidence>
<evidence type="ECO:0008006" key="3">
    <source>
        <dbReference type="Google" id="ProtNLM"/>
    </source>
</evidence>
<comment type="caution">
    <text evidence="1">The sequence shown here is derived from an EMBL/GenBank/DDBJ whole genome shotgun (WGS) entry which is preliminary data.</text>
</comment>
<sequence>MCEMFKRDNKRCICRANNIQVKKKCVHLYWTAFVGRTKSKSAAINSACIDNKCTCNASYRKNSRGECLLSKCTRSELLKRYVVFKTKFATCSINKICSCSYNTIEINGIQCSPVLNGFCWQDDECFPSLFRNVLITGVRNANLILLLNLI</sequence>